<dbReference type="GO" id="GO:0003700">
    <property type="term" value="F:DNA-binding transcription factor activity"/>
    <property type="evidence" value="ECO:0007669"/>
    <property type="project" value="TreeGrafter"/>
</dbReference>
<keyword evidence="5" id="KW-0862">Zinc</keyword>
<evidence type="ECO:0000256" key="1">
    <source>
        <dbReference type="ARBA" id="ARBA00004123"/>
    </source>
</evidence>
<comment type="similarity">
    <text evidence="2">Belongs to the CONSTANS family.</text>
</comment>
<dbReference type="CDD" id="cd19821">
    <property type="entry name" value="Bbox1_BBX-like"/>
    <property type="match status" value="1"/>
</dbReference>
<evidence type="ECO:0000256" key="2">
    <source>
        <dbReference type="ARBA" id="ARBA00010024"/>
    </source>
</evidence>
<reference evidence="11" key="1">
    <citation type="submission" date="2023-03" db="EMBL/GenBank/DDBJ databases">
        <title>Chromosome-scale reference genome and RAD-based genetic map of yellow starthistle (Centaurea solstitialis) reveal putative structural variation and QTLs associated with invader traits.</title>
        <authorList>
            <person name="Reatini B."/>
            <person name="Cang F.A."/>
            <person name="Jiang Q."/>
            <person name="Mckibben M.T.W."/>
            <person name="Barker M.S."/>
            <person name="Rieseberg L.H."/>
            <person name="Dlugosch K.M."/>
        </authorList>
    </citation>
    <scope>NUCLEOTIDE SEQUENCE</scope>
    <source>
        <strain evidence="11">CAN-66</strain>
        <tissue evidence="11">Leaf</tissue>
    </source>
</reference>
<dbReference type="InterPro" id="IPR049808">
    <property type="entry name" value="CONSTANS-like_Bbox1"/>
</dbReference>
<evidence type="ECO:0000256" key="3">
    <source>
        <dbReference type="ARBA" id="ARBA00022723"/>
    </source>
</evidence>
<dbReference type="PROSITE" id="PS51017">
    <property type="entry name" value="CCT"/>
    <property type="match status" value="1"/>
</dbReference>
<keyword evidence="12" id="KW-1185">Reference proteome</keyword>
<evidence type="ECO:0000313" key="12">
    <source>
        <dbReference type="Proteomes" id="UP001172457"/>
    </source>
</evidence>
<sequence>MLKEEDISSTLCFKGSTTRGGGGGGGVWMCEACERAPAAFLCKADNASLCANCDAVIHSANPLARRHHRVPLMLNPHSHQETDHPPRSILGFLSHEPECTLDDHDETEAASWLLFDDEPAKNGKDENRYGNGFLFNGEGGGVDEYLDLGEYNNSCQDTQFSDDLQCDDLQFNDRYMSKAAAYDGETEPPRSYGGRDADSVVPVQCGGEAKKHQHSFQPQKFELGMEYETSNDGYGYGCYPASLSHSVSMSSMDVGVVPESTVTEASISNTRTPKGTIDLFSCPSTQMPTQLTPIDREARVLRYREKKKTRKFEKTIRYASRKAYAEKRPRIKGRFAKRTNVDVEVEVEQMFSTTLMTDGGYHIVPSF</sequence>
<keyword evidence="3" id="KW-0479">Metal-binding</keyword>
<dbReference type="EMBL" id="JARYMX010000002">
    <property type="protein sequence ID" value="KAJ9562162.1"/>
    <property type="molecule type" value="Genomic_DNA"/>
</dbReference>
<evidence type="ECO:0000256" key="6">
    <source>
        <dbReference type="ARBA" id="ARBA00023242"/>
    </source>
</evidence>
<dbReference type="GO" id="GO:2000028">
    <property type="term" value="P:regulation of photoperiodism, flowering"/>
    <property type="evidence" value="ECO:0007669"/>
    <property type="project" value="TreeGrafter"/>
</dbReference>
<evidence type="ECO:0000256" key="5">
    <source>
        <dbReference type="ARBA" id="ARBA00022833"/>
    </source>
</evidence>
<protein>
    <submittedName>
        <fullName evidence="11">Uncharacterized protein</fullName>
    </submittedName>
</protein>
<comment type="subcellular location">
    <subcellularLocation>
        <location evidence="1 8">Nucleus</location>
    </subcellularLocation>
</comment>
<dbReference type="Proteomes" id="UP001172457">
    <property type="component" value="Chromosome 2"/>
</dbReference>
<evidence type="ECO:0000256" key="8">
    <source>
        <dbReference type="PROSITE-ProRule" id="PRU00357"/>
    </source>
</evidence>
<feature type="domain" description="CCT" evidence="10">
    <location>
        <begin position="296"/>
        <end position="338"/>
    </location>
</feature>
<dbReference type="PROSITE" id="PS50119">
    <property type="entry name" value="ZF_BBOX"/>
    <property type="match status" value="1"/>
</dbReference>
<organism evidence="11 12">
    <name type="scientific">Centaurea solstitialis</name>
    <name type="common">yellow star-thistle</name>
    <dbReference type="NCBI Taxonomy" id="347529"/>
    <lineage>
        <taxon>Eukaryota</taxon>
        <taxon>Viridiplantae</taxon>
        <taxon>Streptophyta</taxon>
        <taxon>Embryophyta</taxon>
        <taxon>Tracheophyta</taxon>
        <taxon>Spermatophyta</taxon>
        <taxon>Magnoliopsida</taxon>
        <taxon>eudicotyledons</taxon>
        <taxon>Gunneridae</taxon>
        <taxon>Pentapetalae</taxon>
        <taxon>asterids</taxon>
        <taxon>campanulids</taxon>
        <taxon>Asterales</taxon>
        <taxon>Asteraceae</taxon>
        <taxon>Carduoideae</taxon>
        <taxon>Cardueae</taxon>
        <taxon>Centaureinae</taxon>
        <taxon>Centaurea</taxon>
    </lineage>
</organism>
<dbReference type="AlphaFoldDB" id="A0AA38WID1"/>
<accession>A0AA38WID1</accession>
<dbReference type="GO" id="GO:0008270">
    <property type="term" value="F:zinc ion binding"/>
    <property type="evidence" value="ECO:0007669"/>
    <property type="project" value="UniProtKB-KW"/>
</dbReference>
<dbReference type="InterPro" id="IPR000315">
    <property type="entry name" value="Znf_B-box"/>
</dbReference>
<dbReference type="InterPro" id="IPR010402">
    <property type="entry name" value="CCT_domain"/>
</dbReference>
<evidence type="ECO:0000259" key="10">
    <source>
        <dbReference type="PROSITE" id="PS51017"/>
    </source>
</evidence>
<keyword evidence="4 7" id="KW-0863">Zinc-finger</keyword>
<evidence type="ECO:0000256" key="4">
    <source>
        <dbReference type="ARBA" id="ARBA00022771"/>
    </source>
</evidence>
<dbReference type="Pfam" id="PF00643">
    <property type="entry name" value="zf-B_box"/>
    <property type="match status" value="1"/>
</dbReference>
<dbReference type="GO" id="GO:0009909">
    <property type="term" value="P:regulation of flower development"/>
    <property type="evidence" value="ECO:0007669"/>
    <property type="project" value="InterPro"/>
</dbReference>
<evidence type="ECO:0000256" key="7">
    <source>
        <dbReference type="PROSITE-ProRule" id="PRU00024"/>
    </source>
</evidence>
<comment type="caution">
    <text evidence="11">The sequence shown here is derived from an EMBL/GenBank/DDBJ whole genome shotgun (WGS) entry which is preliminary data.</text>
</comment>
<evidence type="ECO:0000313" key="11">
    <source>
        <dbReference type="EMBL" id="KAJ9562162.1"/>
    </source>
</evidence>
<dbReference type="InterPro" id="IPR045281">
    <property type="entry name" value="CONSTANS-like"/>
</dbReference>
<name>A0AA38WID1_9ASTR</name>
<keyword evidence="6 8" id="KW-0539">Nucleus</keyword>
<dbReference type="SMART" id="SM00336">
    <property type="entry name" value="BBOX"/>
    <property type="match status" value="1"/>
</dbReference>
<dbReference type="PANTHER" id="PTHR31319">
    <property type="entry name" value="ZINC FINGER PROTEIN CONSTANS-LIKE 4"/>
    <property type="match status" value="1"/>
</dbReference>
<dbReference type="PANTHER" id="PTHR31319:SF39">
    <property type="entry name" value="ZINC FINGER PROTEIN CONSTANS-LIKE 1"/>
    <property type="match status" value="1"/>
</dbReference>
<proteinExistence type="inferred from homology"/>
<feature type="domain" description="B box-type" evidence="9">
    <location>
        <begin position="29"/>
        <end position="72"/>
    </location>
</feature>
<evidence type="ECO:0000259" key="9">
    <source>
        <dbReference type="PROSITE" id="PS50119"/>
    </source>
</evidence>
<gene>
    <name evidence="11" type="ORF">OSB04_007322</name>
</gene>
<dbReference type="GO" id="GO:0005634">
    <property type="term" value="C:nucleus"/>
    <property type="evidence" value="ECO:0007669"/>
    <property type="project" value="UniProtKB-SubCell"/>
</dbReference>
<dbReference type="Pfam" id="PF06203">
    <property type="entry name" value="CCT"/>
    <property type="match status" value="1"/>
</dbReference>